<dbReference type="InterPro" id="IPR001650">
    <property type="entry name" value="Helicase_C-like"/>
</dbReference>
<name>A0A8J2S020_9CRUS</name>
<evidence type="ECO:0000313" key="5">
    <source>
        <dbReference type="EMBL" id="CAH0112105.1"/>
    </source>
</evidence>
<proteinExistence type="inferred from homology"/>
<evidence type="ECO:0000259" key="4">
    <source>
        <dbReference type="PROSITE" id="PS51194"/>
    </source>
</evidence>
<dbReference type="EMBL" id="CAKKLH010000322">
    <property type="protein sequence ID" value="CAH0112105.1"/>
    <property type="molecule type" value="Genomic_DNA"/>
</dbReference>
<dbReference type="GO" id="GO:0000724">
    <property type="term" value="P:double-strand break repair via homologous recombination"/>
    <property type="evidence" value="ECO:0007669"/>
    <property type="project" value="TreeGrafter"/>
</dbReference>
<dbReference type="Pfam" id="PF00271">
    <property type="entry name" value="Helicase_C"/>
    <property type="match status" value="1"/>
</dbReference>
<dbReference type="InterPro" id="IPR027417">
    <property type="entry name" value="P-loop_NTPase"/>
</dbReference>
<dbReference type="SUPFAM" id="SSF52540">
    <property type="entry name" value="P-loop containing nucleoside triphosphate hydrolases"/>
    <property type="match status" value="1"/>
</dbReference>
<organism evidence="5 6">
    <name type="scientific">Daphnia galeata</name>
    <dbReference type="NCBI Taxonomy" id="27404"/>
    <lineage>
        <taxon>Eukaryota</taxon>
        <taxon>Metazoa</taxon>
        <taxon>Ecdysozoa</taxon>
        <taxon>Arthropoda</taxon>
        <taxon>Crustacea</taxon>
        <taxon>Branchiopoda</taxon>
        <taxon>Diplostraca</taxon>
        <taxon>Cladocera</taxon>
        <taxon>Anomopoda</taxon>
        <taxon>Daphniidae</taxon>
        <taxon>Daphnia</taxon>
    </lineage>
</organism>
<dbReference type="PANTHER" id="PTHR13710:SF147">
    <property type="entry name" value="DNA HELICASE"/>
    <property type="match status" value="1"/>
</dbReference>
<dbReference type="GO" id="GO:0005737">
    <property type="term" value="C:cytoplasm"/>
    <property type="evidence" value="ECO:0007669"/>
    <property type="project" value="TreeGrafter"/>
</dbReference>
<gene>
    <name evidence="5" type="ORF">DGAL_LOCUS15817</name>
</gene>
<evidence type="ECO:0000256" key="3">
    <source>
        <dbReference type="ARBA" id="ARBA00034808"/>
    </source>
</evidence>
<dbReference type="AlphaFoldDB" id="A0A8J2S020"/>
<dbReference type="GO" id="GO:0005694">
    <property type="term" value="C:chromosome"/>
    <property type="evidence" value="ECO:0007669"/>
    <property type="project" value="TreeGrafter"/>
</dbReference>
<evidence type="ECO:0000256" key="2">
    <source>
        <dbReference type="ARBA" id="ARBA00034617"/>
    </source>
</evidence>
<dbReference type="OrthoDB" id="5985011at2759"/>
<dbReference type="GO" id="GO:0009378">
    <property type="term" value="F:four-way junction helicase activity"/>
    <property type="evidence" value="ECO:0007669"/>
    <property type="project" value="TreeGrafter"/>
</dbReference>
<keyword evidence="6" id="KW-1185">Reference proteome</keyword>
<evidence type="ECO:0000256" key="1">
    <source>
        <dbReference type="ARBA" id="ARBA00005446"/>
    </source>
</evidence>
<dbReference type="PROSITE" id="PS51194">
    <property type="entry name" value="HELICASE_CTER"/>
    <property type="match status" value="1"/>
</dbReference>
<comment type="catalytic activity">
    <reaction evidence="2">
        <text>Couples ATP hydrolysis with the unwinding of duplex DNA by translocating in the 3'-5' direction.</text>
        <dbReference type="EC" id="5.6.2.4"/>
    </reaction>
</comment>
<dbReference type="EC" id="5.6.2.4" evidence="3"/>
<accession>A0A8J2S020</accession>
<evidence type="ECO:0000313" key="6">
    <source>
        <dbReference type="Proteomes" id="UP000789390"/>
    </source>
</evidence>
<dbReference type="GO" id="GO:0043138">
    <property type="term" value="F:3'-5' DNA helicase activity"/>
    <property type="evidence" value="ECO:0007669"/>
    <property type="project" value="UniProtKB-EC"/>
</dbReference>
<dbReference type="SMART" id="SM00490">
    <property type="entry name" value="HELICc"/>
    <property type="match status" value="1"/>
</dbReference>
<dbReference type="PANTHER" id="PTHR13710">
    <property type="entry name" value="DNA HELICASE RECQ FAMILY MEMBER"/>
    <property type="match status" value="1"/>
</dbReference>
<comment type="caution">
    <text evidence="5">The sequence shown here is derived from an EMBL/GenBank/DDBJ whole genome shotgun (WGS) entry which is preliminary data.</text>
</comment>
<feature type="domain" description="Helicase C-terminal" evidence="4">
    <location>
        <begin position="5"/>
        <end position="146"/>
    </location>
</feature>
<sequence>MVAVQIKDLVNGEITIVYCAYAKECLKINQNFKTLGINSACYTGISQTTAKEKIDILGKMKSGDIQILVATKAFGLGVNIANVRNVVHIGIPENLSLWVQEIGRAGRDGKSARAFLLINEFQDLRRLSFWTNNMPEKTAIEKKEDFKAVWSYIASVFIGRCLRRFQLKYFEAESTLKELHSQECCVGCRIRELPETLNTENICSILQCVNILSKLGKSKEVFENKIISWISGKEENWLWSHFNKKDLTPEKQSTFGLLRQMPRTKSKTTIQGIIRQLGNLRISVVKLLKPPSLPDPLTVSELLLKKSSEDKQVSLKTTRTRAKKGMDVLSRTIQLLKEGNDAWVELSEKAQYTMLGFHHDTQKLLFVKDYKKLKCCPLNPDPDYLWKYIHLSKGPSFKAKQFTLLKTSVHYGPTENPAYVLRRAHCFGVKRCTGVDEDGQRCGFALANKHSNNTCIKHHLSHSLESTGKCDSMLIYISPLDPKDNRRWLGCLPTSGSSSFVLPHLTHTISRRPFNLTSERIDFSGDSSKLTVSDFDKLIKDKIDHLESEKAEEKQMYGRVLELTSPYRFTDFQPDFDYAVMATPQMLELLAESEFVQADVTFPKTRVFPYLLNMVAYNPRRCEFQVVARVLMSKLSGDAYKKAFGKVFEITTNCHPHFDNGNGVTAWIVDFGDAQYNGIASNLENIPDFVIRECSVHFQRNAEKTLQKVCVDESAKKLFRKIAFKLPYLEEKEDVIKAFDILTGVLPITNGRDFMELTNDEVLVKQTGWGMAMEWAKWWTRPRHLKMFSKSWKLMSDEDWAACPTTTNAIESHNKISHSKTCQLSGSMQHYYQVDKRAAYETLAVEAGVTLRGANVDSIGDEDYEDQCDIVAESEAEKSEAVVDKYVGLSVWIDCKGESGTSLGWFEGVIESKTKKDEYLVRLTADPEYYAILTDLFDENQIEFPLANRFAIGKCVDVGVPPIAK</sequence>
<comment type="similarity">
    <text evidence="1">Belongs to the helicase family. RecQ subfamily.</text>
</comment>
<dbReference type="Gene3D" id="3.40.50.300">
    <property type="entry name" value="P-loop containing nucleotide triphosphate hydrolases"/>
    <property type="match status" value="1"/>
</dbReference>
<reference evidence="5" key="1">
    <citation type="submission" date="2021-11" db="EMBL/GenBank/DDBJ databases">
        <authorList>
            <person name="Schell T."/>
        </authorList>
    </citation>
    <scope>NUCLEOTIDE SEQUENCE</scope>
    <source>
        <strain evidence="5">M5</strain>
    </source>
</reference>
<dbReference type="Proteomes" id="UP000789390">
    <property type="component" value="Unassembled WGS sequence"/>
</dbReference>
<dbReference type="GO" id="GO:0005634">
    <property type="term" value="C:nucleus"/>
    <property type="evidence" value="ECO:0007669"/>
    <property type="project" value="TreeGrafter"/>
</dbReference>
<protein>
    <recommendedName>
        <fullName evidence="3">DNA 3'-5' helicase</fullName>
        <ecNumber evidence="3">5.6.2.4</ecNumber>
    </recommendedName>
</protein>